<dbReference type="AlphaFoldDB" id="A0AAD5MF81"/>
<evidence type="ECO:0000313" key="2">
    <source>
        <dbReference type="Proteomes" id="UP001196413"/>
    </source>
</evidence>
<dbReference type="EMBL" id="JAHQIW010003142">
    <property type="protein sequence ID" value="KAJ1357467.1"/>
    <property type="molecule type" value="Genomic_DNA"/>
</dbReference>
<name>A0AAD5MF81_PARTN</name>
<protein>
    <submittedName>
        <fullName evidence="1">Uncharacterized protein</fullName>
    </submittedName>
</protein>
<accession>A0AAD5MF81</accession>
<keyword evidence="2" id="KW-1185">Reference proteome</keyword>
<proteinExistence type="predicted"/>
<gene>
    <name evidence="1" type="ORF">KIN20_015627</name>
</gene>
<evidence type="ECO:0000313" key="1">
    <source>
        <dbReference type="EMBL" id="KAJ1357467.1"/>
    </source>
</evidence>
<sequence>MEQREVDQLSPAGEWDTETIGLQIDRAEHAFTQNNGYVGCQSHSLLELNE</sequence>
<organism evidence="1 2">
    <name type="scientific">Parelaphostrongylus tenuis</name>
    <name type="common">Meningeal worm</name>
    <dbReference type="NCBI Taxonomy" id="148309"/>
    <lineage>
        <taxon>Eukaryota</taxon>
        <taxon>Metazoa</taxon>
        <taxon>Ecdysozoa</taxon>
        <taxon>Nematoda</taxon>
        <taxon>Chromadorea</taxon>
        <taxon>Rhabditida</taxon>
        <taxon>Rhabditina</taxon>
        <taxon>Rhabditomorpha</taxon>
        <taxon>Strongyloidea</taxon>
        <taxon>Metastrongylidae</taxon>
        <taxon>Parelaphostrongylus</taxon>
    </lineage>
</organism>
<reference evidence="1" key="1">
    <citation type="submission" date="2021-06" db="EMBL/GenBank/DDBJ databases">
        <title>Parelaphostrongylus tenuis whole genome reference sequence.</title>
        <authorList>
            <person name="Garwood T.J."/>
            <person name="Larsen P.A."/>
            <person name="Fountain-Jones N.M."/>
            <person name="Garbe J.R."/>
            <person name="Macchietto M.G."/>
            <person name="Kania S.A."/>
            <person name="Gerhold R.W."/>
            <person name="Richards J.E."/>
            <person name="Wolf T.M."/>
        </authorList>
    </citation>
    <scope>NUCLEOTIDE SEQUENCE</scope>
    <source>
        <strain evidence="1">MNPRO001-30</strain>
        <tissue evidence="1">Meninges</tissue>
    </source>
</reference>
<dbReference type="Proteomes" id="UP001196413">
    <property type="component" value="Unassembled WGS sequence"/>
</dbReference>
<comment type="caution">
    <text evidence="1">The sequence shown here is derived from an EMBL/GenBank/DDBJ whole genome shotgun (WGS) entry which is preliminary data.</text>
</comment>